<accession>A0A2G1WBP9</accession>
<keyword evidence="15" id="KW-1185">Reference proteome</keyword>
<dbReference type="FunFam" id="1.10.20.140:FF:000001">
    <property type="entry name" value="tRNA dimethylallyltransferase"/>
    <property type="match status" value="1"/>
</dbReference>
<dbReference type="Proteomes" id="UP000225740">
    <property type="component" value="Unassembled WGS sequence"/>
</dbReference>
<dbReference type="PANTHER" id="PTHR11088">
    <property type="entry name" value="TRNA DIMETHYLALLYLTRANSFERASE"/>
    <property type="match status" value="1"/>
</dbReference>
<evidence type="ECO:0000256" key="7">
    <source>
        <dbReference type="ARBA" id="ARBA00022840"/>
    </source>
</evidence>
<evidence type="ECO:0000256" key="11">
    <source>
        <dbReference type="RuleBase" id="RU003783"/>
    </source>
</evidence>
<organism evidence="14 15">
    <name type="scientific">Rhodopirellula bahusiensis</name>
    <dbReference type="NCBI Taxonomy" id="2014065"/>
    <lineage>
        <taxon>Bacteria</taxon>
        <taxon>Pseudomonadati</taxon>
        <taxon>Planctomycetota</taxon>
        <taxon>Planctomycetia</taxon>
        <taxon>Pirellulales</taxon>
        <taxon>Pirellulaceae</taxon>
        <taxon>Rhodopirellula</taxon>
    </lineage>
</organism>
<evidence type="ECO:0000256" key="10">
    <source>
        <dbReference type="HAMAP-Rule" id="MF_00185"/>
    </source>
</evidence>
<keyword evidence="5 10" id="KW-0819">tRNA processing</keyword>
<dbReference type="GeneID" id="90607294"/>
<evidence type="ECO:0000256" key="8">
    <source>
        <dbReference type="ARBA" id="ARBA00022842"/>
    </source>
</evidence>
<dbReference type="OrthoDB" id="9776390at2"/>
<evidence type="ECO:0000256" key="5">
    <source>
        <dbReference type="ARBA" id="ARBA00022694"/>
    </source>
</evidence>
<evidence type="ECO:0000256" key="13">
    <source>
        <dbReference type="RuleBase" id="RU003785"/>
    </source>
</evidence>
<dbReference type="GO" id="GO:0005524">
    <property type="term" value="F:ATP binding"/>
    <property type="evidence" value="ECO:0007669"/>
    <property type="project" value="UniProtKB-UniRule"/>
</dbReference>
<dbReference type="EC" id="2.5.1.75" evidence="10"/>
<dbReference type="InterPro" id="IPR018022">
    <property type="entry name" value="IPT"/>
</dbReference>
<dbReference type="Gene3D" id="3.40.50.300">
    <property type="entry name" value="P-loop containing nucleotide triphosphate hydrolases"/>
    <property type="match status" value="1"/>
</dbReference>
<feature type="site" description="Interaction with substrate tRNA" evidence="10">
    <location>
        <position position="121"/>
    </location>
</feature>
<dbReference type="NCBIfam" id="TIGR00174">
    <property type="entry name" value="miaA"/>
    <property type="match status" value="1"/>
</dbReference>
<dbReference type="RefSeq" id="WP_099259337.1">
    <property type="nucleotide sequence ID" value="NZ_NIZW01000002.1"/>
</dbReference>
<evidence type="ECO:0000256" key="4">
    <source>
        <dbReference type="ARBA" id="ARBA00022679"/>
    </source>
</evidence>
<evidence type="ECO:0000256" key="2">
    <source>
        <dbReference type="ARBA" id="ARBA00003213"/>
    </source>
</evidence>
<dbReference type="HAMAP" id="MF_00185">
    <property type="entry name" value="IPP_trans"/>
    <property type="match status" value="1"/>
</dbReference>
<dbReference type="InterPro" id="IPR039657">
    <property type="entry name" value="Dimethylallyltransferase"/>
</dbReference>
<comment type="caution">
    <text evidence="10">Lacks conserved residue(s) required for the propagation of feature annotation.</text>
</comment>
<keyword evidence="8 10" id="KW-0460">Magnesium</keyword>
<reference evidence="14 15" key="1">
    <citation type="submission" date="2017-06" db="EMBL/GenBank/DDBJ databases">
        <title>Description of Rhodopirellula bahusiensis sp. nov.</title>
        <authorList>
            <person name="Kizina J."/>
            <person name="Harder J."/>
        </authorList>
    </citation>
    <scope>NUCLEOTIDE SEQUENCE [LARGE SCALE GENOMIC DNA]</scope>
    <source>
        <strain evidence="14 15">SWK21</strain>
    </source>
</reference>
<comment type="similarity">
    <text evidence="3 10 13">Belongs to the IPP transferase family.</text>
</comment>
<evidence type="ECO:0000256" key="6">
    <source>
        <dbReference type="ARBA" id="ARBA00022741"/>
    </source>
</evidence>
<feature type="binding site" evidence="10">
    <location>
        <begin position="22"/>
        <end position="29"/>
    </location>
    <ligand>
        <name>ATP</name>
        <dbReference type="ChEBI" id="CHEBI:30616"/>
    </ligand>
</feature>
<dbReference type="Gene3D" id="1.10.20.140">
    <property type="match status" value="1"/>
</dbReference>
<protein>
    <recommendedName>
        <fullName evidence="10">tRNA dimethylallyltransferase</fullName>
        <ecNumber evidence="10">2.5.1.75</ecNumber>
    </recommendedName>
    <alternativeName>
        <fullName evidence="10">Dimethylallyl diphosphate:tRNA dimethylallyltransferase</fullName>
        <shortName evidence="10">DMAPP:tRNA dimethylallyltransferase</shortName>
        <shortName evidence="10">DMATase</shortName>
    </alternativeName>
    <alternativeName>
        <fullName evidence="10">Isopentenyl-diphosphate:tRNA isopentenyltransferase</fullName>
        <shortName evidence="10">IPP transferase</shortName>
        <shortName evidence="10">IPPT</shortName>
        <shortName evidence="10">IPTase</shortName>
    </alternativeName>
</protein>
<gene>
    <name evidence="10" type="primary">miaA</name>
    <name evidence="14" type="ORF">CEE69_03320</name>
</gene>
<evidence type="ECO:0000256" key="9">
    <source>
        <dbReference type="ARBA" id="ARBA00049563"/>
    </source>
</evidence>
<evidence type="ECO:0000256" key="12">
    <source>
        <dbReference type="RuleBase" id="RU003784"/>
    </source>
</evidence>
<dbReference type="GO" id="GO:0052381">
    <property type="term" value="F:tRNA dimethylallyltransferase activity"/>
    <property type="evidence" value="ECO:0007669"/>
    <property type="project" value="UniProtKB-UniRule"/>
</dbReference>
<dbReference type="GO" id="GO:0006400">
    <property type="term" value="P:tRNA modification"/>
    <property type="evidence" value="ECO:0007669"/>
    <property type="project" value="TreeGrafter"/>
</dbReference>
<proteinExistence type="inferred from homology"/>
<evidence type="ECO:0000313" key="14">
    <source>
        <dbReference type="EMBL" id="PHQ36436.1"/>
    </source>
</evidence>
<name>A0A2G1WBP9_9BACT</name>
<keyword evidence="6 10" id="KW-0547">Nucleotide-binding</keyword>
<evidence type="ECO:0000256" key="3">
    <source>
        <dbReference type="ARBA" id="ARBA00005842"/>
    </source>
</evidence>
<dbReference type="SUPFAM" id="SSF52540">
    <property type="entry name" value="P-loop containing nucleoside triphosphate hydrolases"/>
    <property type="match status" value="2"/>
</dbReference>
<keyword evidence="4 10" id="KW-0808">Transferase</keyword>
<comment type="catalytic activity">
    <reaction evidence="9 10 11">
        <text>adenosine(37) in tRNA + dimethylallyl diphosphate = N(6)-dimethylallyladenosine(37) in tRNA + diphosphate</text>
        <dbReference type="Rhea" id="RHEA:26482"/>
        <dbReference type="Rhea" id="RHEA-COMP:10162"/>
        <dbReference type="Rhea" id="RHEA-COMP:10375"/>
        <dbReference type="ChEBI" id="CHEBI:33019"/>
        <dbReference type="ChEBI" id="CHEBI:57623"/>
        <dbReference type="ChEBI" id="CHEBI:74411"/>
        <dbReference type="ChEBI" id="CHEBI:74415"/>
        <dbReference type="EC" id="2.5.1.75"/>
    </reaction>
</comment>
<dbReference type="AlphaFoldDB" id="A0A2G1WBP9"/>
<feature type="binding site" evidence="10">
    <location>
        <begin position="24"/>
        <end position="29"/>
    </location>
    <ligand>
        <name>substrate</name>
    </ligand>
</feature>
<comment type="caution">
    <text evidence="14">The sequence shown here is derived from an EMBL/GenBank/DDBJ whole genome shotgun (WGS) entry which is preliminary data.</text>
</comment>
<feature type="site" description="Interaction with substrate tRNA" evidence="10">
    <location>
        <position position="143"/>
    </location>
</feature>
<evidence type="ECO:0000256" key="1">
    <source>
        <dbReference type="ARBA" id="ARBA00001946"/>
    </source>
</evidence>
<keyword evidence="7 10" id="KW-0067">ATP-binding</keyword>
<comment type="cofactor">
    <cofactor evidence="1 10">
        <name>Mg(2+)</name>
        <dbReference type="ChEBI" id="CHEBI:18420"/>
    </cofactor>
</comment>
<comment type="function">
    <text evidence="2 10 12">Catalyzes the transfer of a dimethylallyl group onto the adenine at position 37 in tRNAs that read codons beginning with uridine, leading to the formation of N6-(dimethylallyl)adenosine (i(6)A).</text>
</comment>
<evidence type="ECO:0000313" key="15">
    <source>
        <dbReference type="Proteomes" id="UP000225740"/>
    </source>
</evidence>
<dbReference type="PANTHER" id="PTHR11088:SF60">
    <property type="entry name" value="TRNA DIMETHYLALLYLTRANSFERASE"/>
    <property type="match status" value="1"/>
</dbReference>
<comment type="subunit">
    <text evidence="10">Monomer.</text>
</comment>
<dbReference type="Pfam" id="PF01715">
    <property type="entry name" value="IPPT"/>
    <property type="match status" value="1"/>
</dbReference>
<sequence>MQPDTRSQPFAPLFDDVIVLTGPTASGKTELALRVAETLASKTKGRQEIEILSLDAIAVYRGMDIGSAKPTPEQLTRAPHHLIDLVDPWDEFSVAEYLQSAHARIQDILKRGKLPMFVGGTPMYLKGVLRGFDAGPPADEAFRNAVEEDLRQHGISALRERLQQVDPLSAAKIDAGDSRRMIRALEFARATGTPISHRQLQFDSARSSDDGLVFALRVPRPILHQRIETRVDEMFAEGLVAEVQGLLALDQPLSKTSRQAVGYREIIEAIAAGDTPETAAEQVVFHTRRLARRQETWLRSFSEIRGLGSFEANSAPDIDQCVETMVETILSFGRGR</sequence>
<dbReference type="InterPro" id="IPR027417">
    <property type="entry name" value="P-loop_NTPase"/>
</dbReference>
<dbReference type="EMBL" id="NIZW01000002">
    <property type="protein sequence ID" value="PHQ36436.1"/>
    <property type="molecule type" value="Genomic_DNA"/>
</dbReference>